<evidence type="ECO:0000313" key="4">
    <source>
        <dbReference type="Proteomes" id="UP000240957"/>
    </source>
</evidence>
<keyword evidence="5" id="KW-1185">Reference proteome</keyword>
<dbReference type="SUPFAM" id="SSF51126">
    <property type="entry name" value="Pectin lyase-like"/>
    <property type="match status" value="1"/>
</dbReference>
<sequence>MAAQYHSLFTEDGLNLLREAIQNGTKLGITHMSFGDGNGEVPEPNANFKTLVNEIYKTELNRLAPSSNNPNWLEADAVIPSAVGGFNIREVGLWAGNIMVAYANYPPTFKPSADQGTAQIKTIRIVLQIDNTANFELQIDASVVMATIQSLEEAKLEVKNYADNTKISIKNSYIDLLSVEKVEGRLVRILQYYSDTNNSNGSATYKCSNNEWLLQPDGLIVSPEQFGALGDGITDDSNAFQTCANFAYTNNLRIVGESNKGYYITKKVYVYNPCDIAGLFFPASEDLAPALYIDTKKIPQIIDLASLSGLTEGSSTVAGLPTTAIGKYVRFSSNSDILTERYNPPTNIPYYKNTTFYVLDSDGHISPELDMSFNVTKDTSTTVEIIPEEAEITINIGFIGTIGAGDFSAGQIIIKRDSTVMKIGSVSTTSQFKTLLSVLANNCKIYGTAKDSTYDGYGYGINVGYNCDTFIYDFKAAKCRTELDGRHAANVFVFNSKMKKAGSHWGNNFKFENCEIQDIAFNGRNLSLEDINLHGYVSVRGDLCFASGKFYARNIKTKSISFLSFGAAPIADFYTMPRRLFDVIDIDGIECTGDMQILYGYAVTPYSKMVAPRSVIIKNISAQNSKVLTLSNVLLDNADKFGRTAPYHLENIDVAGYVHIIGRGFKSGVSQYAYKGRITNCGKVHIRADASFFEELEVIDSKVIAHNKVNISVPIGTAEYIYKNVVFDHDTTLSNAALLNVESKKGMINCEYKNAFSNLGGDVIFSIGCRARLGATNYPSPLNYYVNPSTFITTI</sequence>
<dbReference type="Pfam" id="PF12571">
    <property type="entry name" value="Phage_tail_fib"/>
    <property type="match status" value="1"/>
</dbReference>
<protein>
    <submittedName>
        <fullName evidence="2">Phage tail protein</fullName>
    </submittedName>
</protein>
<gene>
    <name evidence="2" type="ORF">ACFODO_06160</name>
    <name evidence="3" type="ORF">C9E89_009570</name>
</gene>
<dbReference type="InterPro" id="IPR011050">
    <property type="entry name" value="Pectin_lyase_fold/virulence"/>
</dbReference>
<reference evidence="3 4" key="2">
    <citation type="submission" date="2018-08" db="EMBL/GenBank/DDBJ databases">
        <title>The draft genome of Acinetobacter sichuanensis strain WCHAc060041.</title>
        <authorList>
            <person name="Qin J."/>
            <person name="Feng Y."/>
            <person name="Zong Z."/>
        </authorList>
    </citation>
    <scope>NUCLEOTIDE SEQUENCE [LARGE SCALE GENOMIC DNA]</scope>
    <source>
        <strain evidence="3 4">WCHAc060041</strain>
    </source>
</reference>
<dbReference type="Proteomes" id="UP000240957">
    <property type="component" value="Unassembled WGS sequence"/>
</dbReference>
<evidence type="ECO:0000313" key="2">
    <source>
        <dbReference type="EMBL" id="MFC2994859.1"/>
    </source>
</evidence>
<organism evidence="3 4">
    <name type="scientific">Acinetobacter sichuanensis</name>
    <dbReference type="NCBI Taxonomy" id="2136183"/>
    <lineage>
        <taxon>Bacteria</taxon>
        <taxon>Pseudomonadati</taxon>
        <taxon>Pseudomonadota</taxon>
        <taxon>Gammaproteobacteria</taxon>
        <taxon>Moraxellales</taxon>
        <taxon>Moraxellaceae</taxon>
        <taxon>Acinetobacter</taxon>
    </lineage>
</organism>
<dbReference type="PANTHER" id="PTHR35191">
    <property type="entry name" value="PROPHAGE SIDE TAIL FIBER PROTEIN HOMOLOG STFQ-RELATED"/>
    <property type="match status" value="1"/>
</dbReference>
<accession>A0A371YQG3</accession>
<proteinExistence type="predicted"/>
<dbReference type="EMBL" id="PYIX02000013">
    <property type="protein sequence ID" value="RFC83706.1"/>
    <property type="molecule type" value="Genomic_DNA"/>
</dbReference>
<dbReference type="AlphaFoldDB" id="A0A371YQG3"/>
<reference evidence="2" key="4">
    <citation type="submission" date="2024-09" db="EMBL/GenBank/DDBJ databases">
        <authorList>
            <person name="Sun Q."/>
            <person name="Mori K."/>
        </authorList>
    </citation>
    <scope>NUCLEOTIDE SEQUENCE</scope>
    <source>
        <strain evidence="2">KCTC 62575</strain>
    </source>
</reference>
<evidence type="ECO:0000259" key="1">
    <source>
        <dbReference type="Pfam" id="PF12571"/>
    </source>
</evidence>
<feature type="domain" description="Phage tail fibre protein N-terminal" evidence="1">
    <location>
        <begin position="1"/>
        <end position="149"/>
    </location>
</feature>
<evidence type="ECO:0000313" key="3">
    <source>
        <dbReference type="EMBL" id="RFC83706.1"/>
    </source>
</evidence>
<comment type="caution">
    <text evidence="3">The sequence shown here is derived from an EMBL/GenBank/DDBJ whole genome shotgun (WGS) entry which is preliminary data.</text>
</comment>
<reference evidence="5" key="3">
    <citation type="journal article" date="2019" name="Int. J. Syst. Evol. Microbiol.">
        <title>The Global Catalogue of Microorganisms (GCM) 10K type strain sequencing project: providing services to taxonomists for standard genome sequencing and annotation.</title>
        <authorList>
            <consortium name="The Broad Institute Genomics Platform"/>
            <consortium name="The Broad Institute Genome Sequencing Center for Infectious Disease"/>
            <person name="Wu L."/>
            <person name="Ma J."/>
        </authorList>
    </citation>
    <scope>NUCLEOTIDE SEQUENCE [LARGE SCALE GENOMIC DNA]</scope>
    <source>
        <strain evidence="5">KCTC 62575</strain>
    </source>
</reference>
<evidence type="ECO:0000313" key="5">
    <source>
        <dbReference type="Proteomes" id="UP001595455"/>
    </source>
</evidence>
<dbReference type="EMBL" id="JBHRSF010000010">
    <property type="protein sequence ID" value="MFC2994859.1"/>
    <property type="molecule type" value="Genomic_DNA"/>
</dbReference>
<dbReference type="InterPro" id="IPR051934">
    <property type="entry name" value="Phage_Tail_Fiber_Structural"/>
</dbReference>
<name>A0A371YQG3_9GAMM</name>
<dbReference type="PANTHER" id="PTHR35191:SF1">
    <property type="entry name" value="PROPHAGE SIDE TAIL FIBER PROTEIN HOMOLOG STFQ-RELATED"/>
    <property type="match status" value="1"/>
</dbReference>
<dbReference type="InterPro" id="IPR022225">
    <property type="entry name" value="Phage_tail_fibre_N"/>
</dbReference>
<reference evidence="2" key="1">
    <citation type="journal article" date="2014" name="Int. J. Syst. Evol. Microbiol.">
        <title>Complete genome of a new Firmicutes species belonging to the dominant human colonic microbiota ('Ruminococcus bicirculans') reveals two chromosomes and a selective capacity to utilize plant glucans.</title>
        <authorList>
            <consortium name="NISC Comparative Sequencing Program"/>
            <person name="Wegmann U."/>
            <person name="Louis P."/>
            <person name="Goesmann A."/>
            <person name="Henrissat B."/>
            <person name="Duncan S.H."/>
            <person name="Flint H.J."/>
        </authorList>
    </citation>
    <scope>NUCLEOTIDE SEQUENCE</scope>
    <source>
        <strain evidence="2">KCTC 62575</strain>
    </source>
</reference>
<dbReference type="OrthoDB" id="9810174at2"/>
<dbReference type="Proteomes" id="UP001595455">
    <property type="component" value="Unassembled WGS sequence"/>
</dbReference>
<dbReference type="RefSeq" id="WP_107008168.1">
    <property type="nucleotide sequence ID" value="NZ_JBHRSF010000010.1"/>
</dbReference>